<proteinExistence type="inferred from homology"/>
<dbReference type="Pfam" id="PF00877">
    <property type="entry name" value="NLPC_P60"/>
    <property type="match status" value="1"/>
</dbReference>
<dbReference type="EMBL" id="CP019312">
    <property type="protein sequence ID" value="APX13004.1"/>
    <property type="molecule type" value="Genomic_DNA"/>
</dbReference>
<dbReference type="OrthoDB" id="9813368at2"/>
<dbReference type="InterPro" id="IPR041382">
    <property type="entry name" value="SH3_16"/>
</dbReference>
<keyword evidence="7" id="KW-1185">Reference proteome</keyword>
<evidence type="ECO:0000313" key="7">
    <source>
        <dbReference type="Proteomes" id="UP000186336"/>
    </source>
</evidence>
<dbReference type="STRING" id="299262.BWR18_15930"/>
<keyword evidence="2" id="KW-0645">Protease</keyword>
<reference evidence="6 7" key="1">
    <citation type="submission" date="2017-01" db="EMBL/GenBank/DDBJ databases">
        <title>Complete genome of Tateyamaria omphalii DOK1-4 isolated from seawater in Dokdo.</title>
        <authorList>
            <person name="Kim J.H."/>
            <person name="Chi W.-J."/>
        </authorList>
    </citation>
    <scope>NUCLEOTIDE SEQUENCE [LARGE SCALE GENOMIC DNA]</scope>
    <source>
        <strain evidence="6 7">DOK1-4</strain>
    </source>
</reference>
<dbReference type="AlphaFoldDB" id="A0A1P8MY59"/>
<accession>A0A1P8MY59</accession>
<feature type="domain" description="NlpC/P60" evidence="5">
    <location>
        <begin position="136"/>
        <end position="251"/>
    </location>
</feature>
<dbReference type="InterPro" id="IPR038765">
    <property type="entry name" value="Papain-like_cys_pep_sf"/>
</dbReference>
<name>A0A1P8MY59_9RHOB</name>
<evidence type="ECO:0000256" key="1">
    <source>
        <dbReference type="ARBA" id="ARBA00007074"/>
    </source>
</evidence>
<dbReference type="PANTHER" id="PTHR47359:SF3">
    <property type="entry name" value="NLP_P60 DOMAIN-CONTAINING PROTEIN-RELATED"/>
    <property type="match status" value="1"/>
</dbReference>
<dbReference type="Gene3D" id="3.90.1720.10">
    <property type="entry name" value="endopeptidase domain like (from Nostoc punctiforme)"/>
    <property type="match status" value="1"/>
</dbReference>
<protein>
    <recommendedName>
        <fullName evidence="5">NlpC/P60 domain-containing protein</fullName>
    </recommendedName>
</protein>
<dbReference type="GO" id="GO:0006508">
    <property type="term" value="P:proteolysis"/>
    <property type="evidence" value="ECO:0007669"/>
    <property type="project" value="UniProtKB-KW"/>
</dbReference>
<keyword evidence="4" id="KW-0788">Thiol protease</keyword>
<keyword evidence="3" id="KW-0378">Hydrolase</keyword>
<evidence type="ECO:0000256" key="3">
    <source>
        <dbReference type="ARBA" id="ARBA00022801"/>
    </source>
</evidence>
<comment type="similarity">
    <text evidence="1">Belongs to the peptidase C40 family.</text>
</comment>
<dbReference type="SUPFAM" id="SSF54001">
    <property type="entry name" value="Cysteine proteinases"/>
    <property type="match status" value="1"/>
</dbReference>
<dbReference type="PROSITE" id="PS51935">
    <property type="entry name" value="NLPC_P60"/>
    <property type="match status" value="1"/>
</dbReference>
<dbReference type="GO" id="GO:0008234">
    <property type="term" value="F:cysteine-type peptidase activity"/>
    <property type="evidence" value="ECO:0007669"/>
    <property type="project" value="UniProtKB-KW"/>
</dbReference>
<dbReference type="PANTHER" id="PTHR47359">
    <property type="entry name" value="PEPTIDOGLYCAN DL-ENDOPEPTIDASE CWLO"/>
    <property type="match status" value="1"/>
</dbReference>
<evidence type="ECO:0000256" key="2">
    <source>
        <dbReference type="ARBA" id="ARBA00022670"/>
    </source>
</evidence>
<evidence type="ECO:0000256" key="4">
    <source>
        <dbReference type="ARBA" id="ARBA00022807"/>
    </source>
</evidence>
<evidence type="ECO:0000259" key="5">
    <source>
        <dbReference type="PROSITE" id="PS51935"/>
    </source>
</evidence>
<dbReference type="InterPro" id="IPR000064">
    <property type="entry name" value="NLP_P60_dom"/>
</dbReference>
<evidence type="ECO:0000313" key="6">
    <source>
        <dbReference type="EMBL" id="APX13004.1"/>
    </source>
</evidence>
<gene>
    <name evidence="6" type="ORF">BWR18_15930</name>
</gene>
<dbReference type="InterPro" id="IPR051794">
    <property type="entry name" value="PG_Endopeptidase_C40"/>
</dbReference>
<organism evidence="6 7">
    <name type="scientific">Tateyamaria omphalii</name>
    <dbReference type="NCBI Taxonomy" id="299262"/>
    <lineage>
        <taxon>Bacteria</taxon>
        <taxon>Pseudomonadati</taxon>
        <taxon>Pseudomonadota</taxon>
        <taxon>Alphaproteobacteria</taxon>
        <taxon>Rhodobacterales</taxon>
        <taxon>Roseobacteraceae</taxon>
        <taxon>Tateyamaria</taxon>
    </lineage>
</organism>
<sequence>MTDRRTTPDPHLVDGTASGQIAAPHVDLLRAPSGPRDRQLIAGARVTVLGQTDGHAYVRADLDGYIGFVPANAIGPVAEPTHMITTPAAHSYERATFKSPDTASLTFGTKLTALSETPDFIETSFGHVPKANLSPLPYSANPIDTARLFLGTPYLWGGNTRTGIDCSGLIQIALTTAGLPCPGDSDQQEAAFKTATGPHHPGDLLFWKGHVALVTSATHMIHANATHMSVVEEPIASATKRIKANGDGDITSHKRP</sequence>
<dbReference type="Pfam" id="PF18348">
    <property type="entry name" value="SH3_16"/>
    <property type="match status" value="1"/>
</dbReference>
<dbReference type="KEGG" id="tom:BWR18_15930"/>
<dbReference type="RefSeq" id="WP_076629425.1">
    <property type="nucleotide sequence ID" value="NZ_CP019312.1"/>
</dbReference>
<dbReference type="Proteomes" id="UP000186336">
    <property type="component" value="Chromosome"/>
</dbReference>